<evidence type="ECO:0000313" key="2">
    <source>
        <dbReference type="EMBL" id="CAK0874541.1"/>
    </source>
</evidence>
<dbReference type="Gene3D" id="2.170.270.10">
    <property type="entry name" value="SET domain"/>
    <property type="match status" value="1"/>
</dbReference>
<protein>
    <recommendedName>
        <fullName evidence="1">SET domain-containing protein</fullName>
    </recommendedName>
</protein>
<comment type="caution">
    <text evidence="2">The sequence shown here is derived from an EMBL/GenBank/DDBJ whole genome shotgun (WGS) entry which is preliminary data.</text>
</comment>
<proteinExistence type="predicted"/>
<dbReference type="EMBL" id="CAUYUJ010017405">
    <property type="protein sequence ID" value="CAK0874541.1"/>
    <property type="molecule type" value="Genomic_DNA"/>
</dbReference>
<dbReference type="PROSITE" id="PS50280">
    <property type="entry name" value="SET"/>
    <property type="match status" value="1"/>
</dbReference>
<evidence type="ECO:0000313" key="3">
    <source>
        <dbReference type="Proteomes" id="UP001189429"/>
    </source>
</evidence>
<organism evidence="2 3">
    <name type="scientific">Prorocentrum cordatum</name>
    <dbReference type="NCBI Taxonomy" id="2364126"/>
    <lineage>
        <taxon>Eukaryota</taxon>
        <taxon>Sar</taxon>
        <taxon>Alveolata</taxon>
        <taxon>Dinophyceae</taxon>
        <taxon>Prorocentrales</taxon>
        <taxon>Prorocentraceae</taxon>
        <taxon>Prorocentrum</taxon>
    </lineage>
</organism>
<dbReference type="PANTHER" id="PTHR12197">
    <property type="entry name" value="HISTONE-LYSINE N-METHYLTRANSFERASE SMYD"/>
    <property type="match status" value="1"/>
</dbReference>
<dbReference type="InterPro" id="IPR046341">
    <property type="entry name" value="SET_dom_sf"/>
</dbReference>
<dbReference type="CDD" id="cd20071">
    <property type="entry name" value="SET_SMYD"/>
    <property type="match status" value="1"/>
</dbReference>
<name>A0ABN9VMG1_9DINO</name>
<accession>A0ABN9VMG1</accession>
<evidence type="ECO:0000259" key="1">
    <source>
        <dbReference type="PROSITE" id="PS50280"/>
    </source>
</evidence>
<dbReference type="PANTHER" id="PTHR12197:SF251">
    <property type="entry name" value="EG:BACR7C10.4 PROTEIN"/>
    <property type="match status" value="1"/>
</dbReference>
<dbReference type="SUPFAM" id="SSF82199">
    <property type="entry name" value="SET domain"/>
    <property type="match status" value="1"/>
</dbReference>
<feature type="domain" description="SET" evidence="1">
    <location>
        <begin position="93"/>
        <end position="221"/>
    </location>
</feature>
<sequence>MGLRTPAACRAQSMLVSSDCGLSPEDRASAGLLVSITARAVALPQLGGLEPDFGHVLSLAMLPERLAPQAIEGEHCAAREAAWLDKASREDAESLGVAKAAAAALRASGLVPPAGLLLAGGGAAERLAPAALGEPGSLERLLLEVHARICCNSFGLSAGAADDGEPALEGWGLWPAASLFNHDCMPTLYIEHGRKAGDHGQLVFRALRGVAAGSHLTISYGRAGGRQTAQARARTMREVWRFECRCEYCRGAASPEASAAFFERFRCNGCYSIGPARGAAGCGGARAKKGCSCQSASNRLAN</sequence>
<reference evidence="2" key="1">
    <citation type="submission" date="2023-10" db="EMBL/GenBank/DDBJ databases">
        <authorList>
            <person name="Chen Y."/>
            <person name="Shah S."/>
            <person name="Dougan E. K."/>
            <person name="Thang M."/>
            <person name="Chan C."/>
        </authorList>
    </citation>
    <scope>NUCLEOTIDE SEQUENCE [LARGE SCALE GENOMIC DNA]</scope>
</reference>
<gene>
    <name evidence="2" type="ORF">PCOR1329_LOCUS59407</name>
</gene>
<dbReference type="Pfam" id="PF00856">
    <property type="entry name" value="SET"/>
    <property type="match status" value="1"/>
</dbReference>
<dbReference type="InterPro" id="IPR001214">
    <property type="entry name" value="SET_dom"/>
</dbReference>
<dbReference type="Proteomes" id="UP001189429">
    <property type="component" value="Unassembled WGS sequence"/>
</dbReference>
<keyword evidence="3" id="KW-1185">Reference proteome</keyword>
<dbReference type="InterPro" id="IPR050869">
    <property type="entry name" value="H3K4_H4K5_MeTrfase"/>
</dbReference>